<feature type="domain" description="Selenoprotein methionine sulfoxide reductase A helical" evidence="6">
    <location>
        <begin position="110"/>
        <end position="159"/>
    </location>
</feature>
<evidence type="ECO:0000256" key="4">
    <source>
        <dbReference type="ARBA" id="ARBA00030643"/>
    </source>
</evidence>
<dbReference type="OrthoDB" id="77405at2759"/>
<dbReference type="InterPro" id="IPR049006">
    <property type="entry name" value="MsrA_helical"/>
</dbReference>
<evidence type="ECO:0000259" key="6">
    <source>
        <dbReference type="Pfam" id="PF20939"/>
    </source>
</evidence>
<evidence type="ECO:0000256" key="3">
    <source>
        <dbReference type="ARBA" id="ARBA00023002"/>
    </source>
</evidence>
<evidence type="ECO:0000313" key="8">
    <source>
        <dbReference type="Proteomes" id="UP000593567"/>
    </source>
</evidence>
<name>A0A7J7J1F0_BUGNE</name>
<dbReference type="PANTHER" id="PTHR43774:SF1">
    <property type="entry name" value="PEPTIDE METHIONINE SULFOXIDE REDUCTASE MSRA 2"/>
    <property type="match status" value="1"/>
</dbReference>
<dbReference type="Pfam" id="PF01625">
    <property type="entry name" value="PMSR"/>
    <property type="match status" value="1"/>
</dbReference>
<comment type="caution">
    <text evidence="7">The sequence shown here is derived from an EMBL/GenBank/DDBJ whole genome shotgun (WGS) entry which is preliminary data.</text>
</comment>
<organism evidence="7 8">
    <name type="scientific">Bugula neritina</name>
    <name type="common">Brown bryozoan</name>
    <name type="synonym">Sertularia neritina</name>
    <dbReference type="NCBI Taxonomy" id="10212"/>
    <lineage>
        <taxon>Eukaryota</taxon>
        <taxon>Metazoa</taxon>
        <taxon>Spiralia</taxon>
        <taxon>Lophotrochozoa</taxon>
        <taxon>Bryozoa</taxon>
        <taxon>Gymnolaemata</taxon>
        <taxon>Cheilostomatida</taxon>
        <taxon>Flustrina</taxon>
        <taxon>Buguloidea</taxon>
        <taxon>Bugulidae</taxon>
        <taxon>Bugula</taxon>
    </lineage>
</organism>
<evidence type="ECO:0000259" key="5">
    <source>
        <dbReference type="Pfam" id="PF01625"/>
    </source>
</evidence>
<gene>
    <name evidence="7" type="ORF">EB796_022155</name>
</gene>
<proteinExistence type="inferred from homology"/>
<reference evidence="7" key="1">
    <citation type="submission" date="2020-06" db="EMBL/GenBank/DDBJ databases">
        <title>Draft genome of Bugula neritina, a colonial animal packing powerful symbionts and potential medicines.</title>
        <authorList>
            <person name="Rayko M."/>
        </authorList>
    </citation>
    <scope>NUCLEOTIDE SEQUENCE [LARGE SCALE GENOMIC DNA]</scope>
    <source>
        <strain evidence="7">Kwan_BN1</strain>
    </source>
</reference>
<dbReference type="PANTHER" id="PTHR43774">
    <property type="entry name" value="PEPTIDE METHIONINE SULFOXIDE REDUCTASE"/>
    <property type="match status" value="1"/>
</dbReference>
<sequence>MSTTLFFRGDHTESVQIDYDPKVTSYDKLLKLFWNNHDSTACHTRQYMSAIFYHNEEQKEAAEKSKEVHQKKKMRPVVTKILKAETFYDAENYHQKYLLRNKRALLNSLGLNDKQVITSHVACRLNGYVGGYGSEDQFDEDLPKLGLSKEQEEFVRNCIDQAYPA</sequence>
<keyword evidence="3" id="KW-0560">Oxidoreductase</keyword>
<comment type="similarity">
    <text evidence="1">Belongs to the MsrA Met sulfoxide reductase family.</text>
</comment>
<dbReference type="EC" id="1.8.4.11" evidence="2"/>
<evidence type="ECO:0000313" key="7">
    <source>
        <dbReference type="EMBL" id="KAF6019504.1"/>
    </source>
</evidence>
<dbReference type="AlphaFoldDB" id="A0A7J7J1F0"/>
<dbReference type="EMBL" id="VXIV02003223">
    <property type="protein sequence ID" value="KAF6019504.1"/>
    <property type="molecule type" value="Genomic_DNA"/>
</dbReference>
<feature type="domain" description="Peptide methionine sulphoxide reductase MsrA" evidence="5">
    <location>
        <begin position="9"/>
        <end position="103"/>
    </location>
</feature>
<keyword evidence="8" id="KW-1185">Reference proteome</keyword>
<dbReference type="InterPro" id="IPR036509">
    <property type="entry name" value="Met_Sox_Rdtase_MsrA_sf"/>
</dbReference>
<dbReference type="Pfam" id="PF20939">
    <property type="entry name" value="MsrA_helical"/>
    <property type="match status" value="1"/>
</dbReference>
<dbReference type="Gene3D" id="3.30.1060.10">
    <property type="entry name" value="Peptide methionine sulphoxide reductase MsrA"/>
    <property type="match status" value="1"/>
</dbReference>
<accession>A0A7J7J1F0</accession>
<dbReference type="Proteomes" id="UP000593567">
    <property type="component" value="Unassembled WGS sequence"/>
</dbReference>
<evidence type="ECO:0000256" key="2">
    <source>
        <dbReference type="ARBA" id="ARBA00012502"/>
    </source>
</evidence>
<dbReference type="InterPro" id="IPR002569">
    <property type="entry name" value="Met_Sox_Rdtase_MsrA_dom"/>
</dbReference>
<dbReference type="SUPFAM" id="SSF55068">
    <property type="entry name" value="Peptide methionine sulfoxide reductase"/>
    <property type="match status" value="1"/>
</dbReference>
<dbReference type="GO" id="GO:0008113">
    <property type="term" value="F:peptide-methionine (S)-S-oxide reductase activity"/>
    <property type="evidence" value="ECO:0007669"/>
    <property type="project" value="UniProtKB-EC"/>
</dbReference>
<protein>
    <recommendedName>
        <fullName evidence="2">peptide-methionine (S)-S-oxide reductase</fullName>
        <ecNumber evidence="2">1.8.4.11</ecNumber>
    </recommendedName>
    <alternativeName>
        <fullName evidence="4">Peptide-methionine (S)-S-oxide reductase</fullName>
    </alternativeName>
</protein>
<evidence type="ECO:0000256" key="1">
    <source>
        <dbReference type="ARBA" id="ARBA00005591"/>
    </source>
</evidence>